<keyword evidence="3" id="KW-1003">Cell membrane</keyword>
<sequence>MRKLLSIVIMLAIAILTGCSTSEVQKEGKPTIKIGYLPITHAAPLFVQEKLQQKNAHYKLELVKFSSWPDLMDALNTGRIDGASVLIQLAMKAKELGIDLKAVALGHREGNIVVTTPTITKVEQLKGQTFAIPNKYSTHNLLLHTMLKQHGLQDSDVNVVELMPAEMPAALSEGRIAGYIVAEPFGTVALALKKGSVLMKSDEIWKNSIDCGLVLRGDFIKNNKKITQHFVGDYAEAGEVAEKKDAFLQQQIHIYSPVKPEIIEQSLQWISYDHLTISRQEYEKLGIGLQEMKLAKEPPSYDEFVDATLLTKKE</sequence>
<dbReference type="Proteomes" id="UP000245938">
    <property type="component" value="Unassembled WGS sequence"/>
</dbReference>
<evidence type="ECO:0000256" key="6">
    <source>
        <dbReference type="SAM" id="SignalP"/>
    </source>
</evidence>
<dbReference type="InterPro" id="IPR044527">
    <property type="entry name" value="NrtA/CpmA_ABC-bd_dom"/>
</dbReference>
<protein>
    <submittedName>
        <fullName evidence="7">Metal ABC transporter substrate-binding protein</fullName>
    </submittedName>
</protein>
<dbReference type="EMBL" id="QFVR01000008">
    <property type="protein sequence ID" value="PWI25465.1"/>
    <property type="molecule type" value="Genomic_DNA"/>
</dbReference>
<organism evidence="7 8">
    <name type="scientific">Kurthia sibirica</name>
    <dbReference type="NCBI Taxonomy" id="202750"/>
    <lineage>
        <taxon>Bacteria</taxon>
        <taxon>Bacillati</taxon>
        <taxon>Bacillota</taxon>
        <taxon>Bacilli</taxon>
        <taxon>Bacillales</taxon>
        <taxon>Caryophanaceae</taxon>
        <taxon>Kurthia</taxon>
    </lineage>
</organism>
<evidence type="ECO:0000256" key="2">
    <source>
        <dbReference type="ARBA" id="ARBA00022448"/>
    </source>
</evidence>
<keyword evidence="8" id="KW-1185">Reference proteome</keyword>
<dbReference type="GO" id="GO:0005886">
    <property type="term" value="C:plasma membrane"/>
    <property type="evidence" value="ECO:0007669"/>
    <property type="project" value="UniProtKB-SubCell"/>
</dbReference>
<dbReference type="SUPFAM" id="SSF53850">
    <property type="entry name" value="Periplasmic binding protein-like II"/>
    <property type="match status" value="1"/>
</dbReference>
<dbReference type="RefSeq" id="WP_109305825.1">
    <property type="nucleotide sequence ID" value="NZ_BJUF01000044.1"/>
</dbReference>
<dbReference type="PROSITE" id="PS51257">
    <property type="entry name" value="PROKAR_LIPOPROTEIN"/>
    <property type="match status" value="1"/>
</dbReference>
<dbReference type="PANTHER" id="PTHR30024:SF43">
    <property type="entry name" value="BLL4572 PROTEIN"/>
    <property type="match status" value="1"/>
</dbReference>
<keyword evidence="4" id="KW-0997">Cell inner membrane</keyword>
<keyword evidence="5" id="KW-0472">Membrane</keyword>
<evidence type="ECO:0000256" key="4">
    <source>
        <dbReference type="ARBA" id="ARBA00022519"/>
    </source>
</evidence>
<feature type="signal peptide" evidence="6">
    <location>
        <begin position="1"/>
        <end position="22"/>
    </location>
</feature>
<gene>
    <name evidence="7" type="ORF">DEX24_07610</name>
</gene>
<dbReference type="PANTHER" id="PTHR30024">
    <property type="entry name" value="ALIPHATIC SULFONATES-BINDING PROTEIN-RELATED"/>
    <property type="match status" value="1"/>
</dbReference>
<feature type="chain" id="PRO_5039312700" evidence="6">
    <location>
        <begin position="23"/>
        <end position="314"/>
    </location>
</feature>
<accession>A0A2U3ALQ3</accession>
<dbReference type="Gene3D" id="3.40.190.10">
    <property type="entry name" value="Periplasmic binding protein-like II"/>
    <property type="match status" value="2"/>
</dbReference>
<evidence type="ECO:0000256" key="1">
    <source>
        <dbReference type="ARBA" id="ARBA00004533"/>
    </source>
</evidence>
<dbReference type="AlphaFoldDB" id="A0A2U3ALQ3"/>
<dbReference type="CDD" id="cd13553">
    <property type="entry name" value="PBP2_NrtA_CpmA_like"/>
    <property type="match status" value="1"/>
</dbReference>
<proteinExistence type="predicted"/>
<dbReference type="Pfam" id="PF13379">
    <property type="entry name" value="NMT1_2"/>
    <property type="match status" value="1"/>
</dbReference>
<keyword evidence="2" id="KW-0813">Transport</keyword>
<evidence type="ECO:0000256" key="3">
    <source>
        <dbReference type="ARBA" id="ARBA00022475"/>
    </source>
</evidence>
<reference evidence="7 8" key="1">
    <citation type="submission" date="2018-05" db="EMBL/GenBank/DDBJ databases">
        <title>Kurthia sibirica genome sequence.</title>
        <authorList>
            <person name="Maclea K.S."/>
            <person name="Goen A.E."/>
        </authorList>
    </citation>
    <scope>NUCLEOTIDE SEQUENCE [LARGE SCALE GENOMIC DNA]</scope>
    <source>
        <strain evidence="7 8">ATCC 49154</strain>
    </source>
</reference>
<comment type="caution">
    <text evidence="7">The sequence shown here is derived from an EMBL/GenBank/DDBJ whole genome shotgun (WGS) entry which is preliminary data.</text>
</comment>
<comment type="subcellular location">
    <subcellularLocation>
        <location evidence="1">Cell inner membrane</location>
    </subcellularLocation>
</comment>
<keyword evidence="6" id="KW-0732">Signal</keyword>
<evidence type="ECO:0000313" key="8">
    <source>
        <dbReference type="Proteomes" id="UP000245938"/>
    </source>
</evidence>
<evidence type="ECO:0000256" key="5">
    <source>
        <dbReference type="ARBA" id="ARBA00023136"/>
    </source>
</evidence>
<name>A0A2U3ALQ3_9BACL</name>
<dbReference type="OrthoDB" id="570524at2"/>
<evidence type="ECO:0000313" key="7">
    <source>
        <dbReference type="EMBL" id="PWI25465.1"/>
    </source>
</evidence>